<dbReference type="Gene3D" id="1.10.630.10">
    <property type="entry name" value="Cytochrome P450"/>
    <property type="match status" value="1"/>
</dbReference>
<comment type="caution">
    <text evidence="8">The sequence shown here is derived from an EMBL/GenBank/DDBJ whole genome shotgun (WGS) entry which is preliminary data.</text>
</comment>
<name>A0AAE1IPR0_9FABA</name>
<evidence type="ECO:0000256" key="6">
    <source>
        <dbReference type="RuleBase" id="RU000461"/>
    </source>
</evidence>
<dbReference type="Pfam" id="PF00067">
    <property type="entry name" value="p450"/>
    <property type="match status" value="1"/>
</dbReference>
<organism evidence="8 9">
    <name type="scientific">Acacia crassicarpa</name>
    <name type="common">northern wattle</name>
    <dbReference type="NCBI Taxonomy" id="499986"/>
    <lineage>
        <taxon>Eukaryota</taxon>
        <taxon>Viridiplantae</taxon>
        <taxon>Streptophyta</taxon>
        <taxon>Embryophyta</taxon>
        <taxon>Tracheophyta</taxon>
        <taxon>Spermatophyta</taxon>
        <taxon>Magnoliopsida</taxon>
        <taxon>eudicotyledons</taxon>
        <taxon>Gunneridae</taxon>
        <taxon>Pentapetalae</taxon>
        <taxon>rosids</taxon>
        <taxon>fabids</taxon>
        <taxon>Fabales</taxon>
        <taxon>Fabaceae</taxon>
        <taxon>Caesalpinioideae</taxon>
        <taxon>mimosoid clade</taxon>
        <taxon>Acacieae</taxon>
        <taxon>Acacia</taxon>
    </lineage>
</organism>
<dbReference type="PROSITE" id="PS00086">
    <property type="entry name" value="CYTOCHROME_P450"/>
    <property type="match status" value="1"/>
</dbReference>
<dbReference type="GO" id="GO:0020037">
    <property type="term" value="F:heme binding"/>
    <property type="evidence" value="ECO:0007669"/>
    <property type="project" value="InterPro"/>
</dbReference>
<keyword evidence="6" id="KW-0503">Monooxygenase</keyword>
<keyword evidence="3 6" id="KW-0560">Oxidoreductase</keyword>
<protein>
    <recommendedName>
        <fullName evidence="10">Cytochrome P450</fullName>
    </recommendedName>
</protein>
<dbReference type="EMBL" id="JAWXYG010000014">
    <property type="protein sequence ID" value="KAK4254403.1"/>
    <property type="molecule type" value="Genomic_DNA"/>
</dbReference>
<dbReference type="SUPFAM" id="SSF48264">
    <property type="entry name" value="Cytochrome P450"/>
    <property type="match status" value="1"/>
</dbReference>
<dbReference type="CDD" id="cd11073">
    <property type="entry name" value="CYP76-like"/>
    <property type="match status" value="1"/>
</dbReference>
<keyword evidence="4 5" id="KW-0408">Iron</keyword>
<keyword evidence="2 5" id="KW-0479">Metal-binding</keyword>
<reference evidence="8" key="1">
    <citation type="submission" date="2023-10" db="EMBL/GenBank/DDBJ databases">
        <title>Chromosome-level genome of the transformable northern wattle, Acacia crassicarpa.</title>
        <authorList>
            <person name="Massaro I."/>
            <person name="Sinha N.R."/>
            <person name="Poethig S."/>
            <person name="Leichty A.R."/>
        </authorList>
    </citation>
    <scope>NUCLEOTIDE SEQUENCE</scope>
    <source>
        <strain evidence="8">Acra3RX</strain>
        <tissue evidence="8">Leaf</tissue>
    </source>
</reference>
<dbReference type="GO" id="GO:0004497">
    <property type="term" value="F:monooxygenase activity"/>
    <property type="evidence" value="ECO:0007669"/>
    <property type="project" value="UniProtKB-KW"/>
</dbReference>
<feature type="transmembrane region" description="Helical" evidence="7">
    <location>
        <begin position="6"/>
        <end position="25"/>
    </location>
</feature>
<dbReference type="GO" id="GO:0016705">
    <property type="term" value="F:oxidoreductase activity, acting on paired donors, with incorporation or reduction of molecular oxygen"/>
    <property type="evidence" value="ECO:0007669"/>
    <property type="project" value="InterPro"/>
</dbReference>
<gene>
    <name evidence="8" type="ORF">QN277_009790</name>
</gene>
<keyword evidence="7" id="KW-0472">Membrane</keyword>
<evidence type="ECO:0000313" key="8">
    <source>
        <dbReference type="EMBL" id="KAK4254403.1"/>
    </source>
</evidence>
<dbReference type="PANTHER" id="PTHR47950">
    <property type="entry name" value="CYTOCHROME P450, FAMILY 76, SUBFAMILY C, POLYPEPTIDE 5-RELATED"/>
    <property type="match status" value="1"/>
</dbReference>
<keyword evidence="5 6" id="KW-0349">Heme</keyword>
<dbReference type="PANTHER" id="PTHR47950:SF30">
    <property type="entry name" value="CYTOCHROME P450 FAMILY PROTEIN"/>
    <property type="match status" value="1"/>
</dbReference>
<keyword evidence="9" id="KW-1185">Reference proteome</keyword>
<dbReference type="FunFam" id="1.10.630.10:FF:000007">
    <property type="entry name" value="Cytochrome P450 76C4"/>
    <property type="match status" value="1"/>
</dbReference>
<feature type="binding site" description="axial binding residue" evidence="5">
    <location>
        <position position="448"/>
    </location>
    <ligand>
        <name>heme</name>
        <dbReference type="ChEBI" id="CHEBI:30413"/>
    </ligand>
    <ligandPart>
        <name>Fe</name>
        <dbReference type="ChEBI" id="CHEBI:18248"/>
    </ligandPart>
</feature>
<dbReference type="AlphaFoldDB" id="A0AAE1IPR0"/>
<dbReference type="PRINTS" id="PR00385">
    <property type="entry name" value="P450"/>
</dbReference>
<evidence type="ECO:0008006" key="10">
    <source>
        <dbReference type="Google" id="ProtNLM"/>
    </source>
</evidence>
<evidence type="ECO:0000256" key="5">
    <source>
        <dbReference type="PIRSR" id="PIRSR602401-1"/>
    </source>
</evidence>
<dbReference type="PRINTS" id="PR00463">
    <property type="entry name" value="EP450I"/>
</dbReference>
<evidence type="ECO:0000256" key="7">
    <source>
        <dbReference type="SAM" id="Phobius"/>
    </source>
</evidence>
<comment type="similarity">
    <text evidence="1 6">Belongs to the cytochrome P450 family.</text>
</comment>
<comment type="cofactor">
    <cofactor evidence="5">
        <name>heme</name>
        <dbReference type="ChEBI" id="CHEBI:30413"/>
    </cofactor>
</comment>
<evidence type="ECO:0000313" key="9">
    <source>
        <dbReference type="Proteomes" id="UP001293593"/>
    </source>
</evidence>
<sequence>MENPTQILILTCVLFASFLIFLIFCKRAVSNRSHKLNLPPGPRPYPIIGNNLQLGSIPLLSITDLSRFYGPIMSLKLGTKTTIVISSPKIAKEAFHKHDLDFSSRDIPDSARALDHHKFSMAWLPISPQWRALRRACVIQLFSTVRLDSTQFLRQRKVEDLINHVHEYSVKGEAIDLAKAAFTTVLNTISNMLFSRDFACYGSDKTQEFKKLVVGVADESRKANVSDLFPVLSFLDPQGIRARLRGYYKRLFELFNDILEERLSFRGSNMKSKDENDVLDSFLDIIQDESSQLSRTDVLHLFADLLVAGIDTTSSTLEWAMTELIRNPNKMAKSRAELQQVLGKSGVKLEESMVSNLPFIQAVIKETLRLHPPAPLLVPHKANCDVELCGFLVPKNAQIIANVWAMGRDPSIWDDHNSFLPERFLESEIDFKGTDFEFIPFGAGRRICPGLPFASRALGLTLASLIYHFNWILPSGLNPEDMDMSQNYGITLHKAQPLRAIPIKV</sequence>
<dbReference type="InterPro" id="IPR017972">
    <property type="entry name" value="Cyt_P450_CS"/>
</dbReference>
<evidence type="ECO:0000256" key="1">
    <source>
        <dbReference type="ARBA" id="ARBA00010617"/>
    </source>
</evidence>
<proteinExistence type="inferred from homology"/>
<dbReference type="Proteomes" id="UP001293593">
    <property type="component" value="Unassembled WGS sequence"/>
</dbReference>
<dbReference type="InterPro" id="IPR002401">
    <property type="entry name" value="Cyt_P450_E_grp-I"/>
</dbReference>
<dbReference type="GO" id="GO:0005506">
    <property type="term" value="F:iron ion binding"/>
    <property type="evidence" value="ECO:0007669"/>
    <property type="project" value="InterPro"/>
</dbReference>
<evidence type="ECO:0000256" key="4">
    <source>
        <dbReference type="ARBA" id="ARBA00023004"/>
    </source>
</evidence>
<keyword evidence="7" id="KW-0812">Transmembrane</keyword>
<evidence type="ECO:0000256" key="2">
    <source>
        <dbReference type="ARBA" id="ARBA00022723"/>
    </source>
</evidence>
<dbReference type="InterPro" id="IPR036396">
    <property type="entry name" value="Cyt_P450_sf"/>
</dbReference>
<dbReference type="InterPro" id="IPR001128">
    <property type="entry name" value="Cyt_P450"/>
</dbReference>
<accession>A0AAE1IPR0</accession>
<keyword evidence="7" id="KW-1133">Transmembrane helix</keyword>
<evidence type="ECO:0000256" key="3">
    <source>
        <dbReference type="ARBA" id="ARBA00023002"/>
    </source>
</evidence>